<protein>
    <submittedName>
        <fullName evidence="8">Acetolactate synthase catalytic subunit</fullName>
    </submittedName>
</protein>
<comment type="similarity">
    <text evidence="2">Belongs to the TPP enzyme family.</text>
</comment>
<dbReference type="Gene3D" id="3.40.50.970">
    <property type="match status" value="2"/>
</dbReference>
<feature type="domain" description="Thiamine pyrophosphate enzyme TPP-binding" evidence="6">
    <location>
        <begin position="490"/>
        <end position="593"/>
    </location>
</feature>
<dbReference type="Proteomes" id="UP000307440">
    <property type="component" value="Unassembled WGS sequence"/>
</dbReference>
<feature type="region of interest" description="Disordered" evidence="5">
    <location>
        <begin position="660"/>
        <end position="681"/>
    </location>
</feature>
<dbReference type="Pfam" id="PF02776">
    <property type="entry name" value="TPP_enzyme_N"/>
    <property type="match status" value="1"/>
</dbReference>
<dbReference type="InterPro" id="IPR012001">
    <property type="entry name" value="Thiamin_PyroP_enz_TPP-bd_dom"/>
</dbReference>
<evidence type="ECO:0000256" key="2">
    <source>
        <dbReference type="ARBA" id="ARBA00007812"/>
    </source>
</evidence>
<keyword evidence="3" id="KW-0786">Thiamine pyrophosphate</keyword>
<sequence>MFTASSLFLKSLCDAGISHAFVNWGSDHPALLADLERQRSTTDQDTRPTIVTCPNEMVALSAAQGYAQITGKPALVIVHVDVGTQALAGAIHNVDRNRAPVIIYAGASPFSTEGEHKGSRNEWIMWLQDVPDQAAIVRQYMRHTAQLHSALTIPGAIRRAVQIATSEPKGPVYLWARREVMEQEIDPGLFKDVAASISTQSWPAVEPSALSSTAATRIGTALLTAQHPLIITSHLGRNPHAVYPLLALSTMLAIPILPVCPSVVSVPHSHPFGLAPTYLNAAPPTNSNTTFDNLSSESPPASSGNTDHLAKADVILIVDSDLTWIPVNGQQPSLGARIFVVDGGDPLKTTVQMGWWRGEAEMICRADAEVALGQIMDAVRDVDIGGMIGEGNYVKRRGRLLKREWEHRMLELDAAELDFPCAAPVVRELSTNGTNVGEPGDTNGTQGVHPTPGPLVFTVPNILRALRDSIRSITPSRGERTLVLNETITNFQFIWEHMRPHSPGSLLTSGGSSLGWALGAAIGASLAGAEDRSKPNDGLDLDVPPHDLVVAIVGDGSYMFGVPGSAYWMARRYQTPFLTIILNNGGWRAPKLSMLSVHPLGHNGEHLSQVPGDQLSVGFGPICPDYAQIAVAASAGWAWGTRVGGREPLQNSSNINGIDFAASDVKPGSGDQTSVSPESEFAGVPADGGKALLEEAMRKGVEMVVKHNRCAAIDCALSGI</sequence>
<organism evidence="8 9">
    <name type="scientific">Coprinopsis marcescibilis</name>
    <name type="common">Agaric fungus</name>
    <name type="synonym">Psathyrella marcescibilis</name>
    <dbReference type="NCBI Taxonomy" id="230819"/>
    <lineage>
        <taxon>Eukaryota</taxon>
        <taxon>Fungi</taxon>
        <taxon>Dikarya</taxon>
        <taxon>Basidiomycota</taxon>
        <taxon>Agaricomycotina</taxon>
        <taxon>Agaricomycetes</taxon>
        <taxon>Agaricomycetidae</taxon>
        <taxon>Agaricales</taxon>
        <taxon>Agaricineae</taxon>
        <taxon>Psathyrellaceae</taxon>
        <taxon>Coprinopsis</taxon>
    </lineage>
</organism>
<dbReference type="SUPFAM" id="SSF52467">
    <property type="entry name" value="DHS-like NAD/FAD-binding domain"/>
    <property type="match status" value="1"/>
</dbReference>
<dbReference type="STRING" id="230819.A0A5C3KCJ5"/>
<dbReference type="Pfam" id="PF02775">
    <property type="entry name" value="TPP_enzyme_C"/>
    <property type="match status" value="1"/>
</dbReference>
<evidence type="ECO:0000259" key="7">
    <source>
        <dbReference type="Pfam" id="PF02776"/>
    </source>
</evidence>
<keyword evidence="4" id="KW-0496">Mitochondrion</keyword>
<dbReference type="GO" id="GO:0005739">
    <property type="term" value="C:mitochondrion"/>
    <property type="evidence" value="ECO:0007669"/>
    <property type="project" value="UniProtKB-SubCell"/>
</dbReference>
<dbReference type="GO" id="GO:0009099">
    <property type="term" value="P:L-valine biosynthetic process"/>
    <property type="evidence" value="ECO:0007669"/>
    <property type="project" value="TreeGrafter"/>
</dbReference>
<dbReference type="GO" id="GO:0003984">
    <property type="term" value="F:acetolactate synthase activity"/>
    <property type="evidence" value="ECO:0007669"/>
    <property type="project" value="TreeGrafter"/>
</dbReference>
<evidence type="ECO:0000259" key="6">
    <source>
        <dbReference type="Pfam" id="PF02775"/>
    </source>
</evidence>
<dbReference type="EMBL" id="ML210482">
    <property type="protein sequence ID" value="TFK17638.1"/>
    <property type="molecule type" value="Genomic_DNA"/>
</dbReference>
<dbReference type="GO" id="GO:0050660">
    <property type="term" value="F:flavin adenine dinucleotide binding"/>
    <property type="evidence" value="ECO:0007669"/>
    <property type="project" value="TreeGrafter"/>
</dbReference>
<dbReference type="InterPro" id="IPR045229">
    <property type="entry name" value="TPP_enz"/>
</dbReference>
<dbReference type="GO" id="GO:0009097">
    <property type="term" value="P:isoleucine biosynthetic process"/>
    <property type="evidence" value="ECO:0007669"/>
    <property type="project" value="TreeGrafter"/>
</dbReference>
<dbReference type="InterPro" id="IPR011766">
    <property type="entry name" value="TPP_enzyme_TPP-bd"/>
</dbReference>
<evidence type="ECO:0000313" key="9">
    <source>
        <dbReference type="Proteomes" id="UP000307440"/>
    </source>
</evidence>
<dbReference type="InterPro" id="IPR029035">
    <property type="entry name" value="DHS-like_NAD/FAD-binding_dom"/>
</dbReference>
<evidence type="ECO:0000256" key="1">
    <source>
        <dbReference type="ARBA" id="ARBA00004173"/>
    </source>
</evidence>
<dbReference type="SUPFAM" id="SSF52518">
    <property type="entry name" value="Thiamin diphosphate-binding fold (THDP-binding)"/>
    <property type="match status" value="2"/>
</dbReference>
<dbReference type="GO" id="GO:0030976">
    <property type="term" value="F:thiamine pyrophosphate binding"/>
    <property type="evidence" value="ECO:0007669"/>
    <property type="project" value="InterPro"/>
</dbReference>
<dbReference type="PANTHER" id="PTHR18968:SF164">
    <property type="entry name" value="PYRUVATE DECARBOXYLASE"/>
    <property type="match status" value="1"/>
</dbReference>
<gene>
    <name evidence="8" type="ORF">FA15DRAFT_628655</name>
</gene>
<dbReference type="CDD" id="cd07035">
    <property type="entry name" value="TPP_PYR_POX_like"/>
    <property type="match status" value="1"/>
</dbReference>
<dbReference type="Gene3D" id="3.40.50.1220">
    <property type="entry name" value="TPP-binding domain"/>
    <property type="match status" value="1"/>
</dbReference>
<feature type="domain" description="Thiamine pyrophosphate enzyme N-terminal TPP-binding" evidence="7">
    <location>
        <begin position="3"/>
        <end position="124"/>
    </location>
</feature>
<feature type="region of interest" description="Disordered" evidence="5">
    <location>
        <begin position="431"/>
        <end position="452"/>
    </location>
</feature>
<evidence type="ECO:0000256" key="3">
    <source>
        <dbReference type="ARBA" id="ARBA00023052"/>
    </source>
</evidence>
<evidence type="ECO:0000256" key="5">
    <source>
        <dbReference type="SAM" id="MobiDB-lite"/>
    </source>
</evidence>
<evidence type="ECO:0000256" key="4">
    <source>
        <dbReference type="ARBA" id="ARBA00023128"/>
    </source>
</evidence>
<reference evidence="8 9" key="1">
    <citation type="journal article" date="2019" name="Nat. Ecol. Evol.">
        <title>Megaphylogeny resolves global patterns of mushroom evolution.</title>
        <authorList>
            <person name="Varga T."/>
            <person name="Krizsan K."/>
            <person name="Foldi C."/>
            <person name="Dima B."/>
            <person name="Sanchez-Garcia M."/>
            <person name="Sanchez-Ramirez S."/>
            <person name="Szollosi G.J."/>
            <person name="Szarkandi J.G."/>
            <person name="Papp V."/>
            <person name="Albert L."/>
            <person name="Andreopoulos W."/>
            <person name="Angelini C."/>
            <person name="Antonin V."/>
            <person name="Barry K.W."/>
            <person name="Bougher N.L."/>
            <person name="Buchanan P."/>
            <person name="Buyck B."/>
            <person name="Bense V."/>
            <person name="Catcheside P."/>
            <person name="Chovatia M."/>
            <person name="Cooper J."/>
            <person name="Damon W."/>
            <person name="Desjardin D."/>
            <person name="Finy P."/>
            <person name="Geml J."/>
            <person name="Haridas S."/>
            <person name="Hughes K."/>
            <person name="Justo A."/>
            <person name="Karasinski D."/>
            <person name="Kautmanova I."/>
            <person name="Kiss B."/>
            <person name="Kocsube S."/>
            <person name="Kotiranta H."/>
            <person name="LaButti K.M."/>
            <person name="Lechner B.E."/>
            <person name="Liimatainen K."/>
            <person name="Lipzen A."/>
            <person name="Lukacs Z."/>
            <person name="Mihaltcheva S."/>
            <person name="Morgado L.N."/>
            <person name="Niskanen T."/>
            <person name="Noordeloos M.E."/>
            <person name="Ohm R.A."/>
            <person name="Ortiz-Santana B."/>
            <person name="Ovrebo C."/>
            <person name="Racz N."/>
            <person name="Riley R."/>
            <person name="Savchenko A."/>
            <person name="Shiryaev A."/>
            <person name="Soop K."/>
            <person name="Spirin V."/>
            <person name="Szebenyi C."/>
            <person name="Tomsovsky M."/>
            <person name="Tulloss R.E."/>
            <person name="Uehling J."/>
            <person name="Grigoriev I.V."/>
            <person name="Vagvolgyi C."/>
            <person name="Papp T."/>
            <person name="Martin F.M."/>
            <person name="Miettinen O."/>
            <person name="Hibbett D.S."/>
            <person name="Nagy L.G."/>
        </authorList>
    </citation>
    <scope>NUCLEOTIDE SEQUENCE [LARGE SCALE GENOMIC DNA]</scope>
    <source>
        <strain evidence="8 9">CBS 121175</strain>
    </source>
</reference>
<accession>A0A5C3KCJ5</accession>
<proteinExistence type="inferred from homology"/>
<keyword evidence="9" id="KW-1185">Reference proteome</keyword>
<dbReference type="OrthoDB" id="2867507at2759"/>
<dbReference type="GO" id="GO:0005948">
    <property type="term" value="C:acetolactate synthase complex"/>
    <property type="evidence" value="ECO:0007669"/>
    <property type="project" value="TreeGrafter"/>
</dbReference>
<dbReference type="InterPro" id="IPR029061">
    <property type="entry name" value="THDP-binding"/>
</dbReference>
<name>A0A5C3KCJ5_COPMA</name>
<dbReference type="PANTHER" id="PTHR18968">
    <property type="entry name" value="THIAMINE PYROPHOSPHATE ENZYMES"/>
    <property type="match status" value="1"/>
</dbReference>
<comment type="subcellular location">
    <subcellularLocation>
        <location evidence="1">Mitochondrion</location>
    </subcellularLocation>
</comment>
<dbReference type="AlphaFoldDB" id="A0A5C3KCJ5"/>
<evidence type="ECO:0000313" key="8">
    <source>
        <dbReference type="EMBL" id="TFK17638.1"/>
    </source>
</evidence>